<organism evidence="2 3">
    <name type="scientific">Adineta ricciae</name>
    <name type="common">Rotifer</name>
    <dbReference type="NCBI Taxonomy" id="249248"/>
    <lineage>
        <taxon>Eukaryota</taxon>
        <taxon>Metazoa</taxon>
        <taxon>Spiralia</taxon>
        <taxon>Gnathifera</taxon>
        <taxon>Rotifera</taxon>
        <taxon>Eurotatoria</taxon>
        <taxon>Bdelloidea</taxon>
        <taxon>Adinetida</taxon>
        <taxon>Adinetidae</taxon>
        <taxon>Adineta</taxon>
    </lineage>
</organism>
<proteinExistence type="predicted"/>
<keyword evidence="3" id="KW-1185">Reference proteome</keyword>
<evidence type="ECO:0000256" key="1">
    <source>
        <dbReference type="SAM" id="MobiDB-lite"/>
    </source>
</evidence>
<reference evidence="2" key="1">
    <citation type="submission" date="2021-02" db="EMBL/GenBank/DDBJ databases">
        <authorList>
            <person name="Nowell W R."/>
        </authorList>
    </citation>
    <scope>NUCLEOTIDE SEQUENCE</scope>
</reference>
<gene>
    <name evidence="2" type="ORF">XAT740_LOCUS24840</name>
</gene>
<sequence>MKSNVTTIDSNNNNNSHPRHHHHQWKKRIAKQQQLVSLSLSKKAQIISMSTADRNVNQENISLSSQQQQIPMKNPLSWRKRWSKWFSACSSERSIHMQTNSRTISTEVSCYLFVFRTLLPSTPVKYK</sequence>
<evidence type="ECO:0000313" key="3">
    <source>
        <dbReference type="Proteomes" id="UP000663828"/>
    </source>
</evidence>
<feature type="region of interest" description="Disordered" evidence="1">
    <location>
        <begin position="1"/>
        <end position="28"/>
    </location>
</feature>
<evidence type="ECO:0000313" key="2">
    <source>
        <dbReference type="EMBL" id="CAF1223545.1"/>
    </source>
</evidence>
<dbReference type="EMBL" id="CAJNOR010001942">
    <property type="protein sequence ID" value="CAF1223545.1"/>
    <property type="molecule type" value="Genomic_DNA"/>
</dbReference>
<dbReference type="Proteomes" id="UP000663828">
    <property type="component" value="Unassembled WGS sequence"/>
</dbReference>
<protein>
    <submittedName>
        <fullName evidence="2">Uncharacterized protein</fullName>
    </submittedName>
</protein>
<comment type="caution">
    <text evidence="2">The sequence shown here is derived from an EMBL/GenBank/DDBJ whole genome shotgun (WGS) entry which is preliminary data.</text>
</comment>
<feature type="compositionally biased region" description="Basic residues" evidence="1">
    <location>
        <begin position="17"/>
        <end position="28"/>
    </location>
</feature>
<name>A0A814Y0N7_ADIRI</name>
<dbReference type="AlphaFoldDB" id="A0A814Y0N7"/>
<feature type="compositionally biased region" description="Polar residues" evidence="1">
    <location>
        <begin position="1"/>
        <end position="10"/>
    </location>
</feature>
<accession>A0A814Y0N7</accession>